<dbReference type="EMBL" id="JAAAMJ010000016">
    <property type="protein sequence ID" value="NDV88514.1"/>
    <property type="molecule type" value="Genomic_DNA"/>
</dbReference>
<dbReference type="SUPFAM" id="SSF53822">
    <property type="entry name" value="Periplasmic binding protein-like I"/>
    <property type="match status" value="1"/>
</dbReference>
<dbReference type="GO" id="GO:0006865">
    <property type="term" value="P:amino acid transport"/>
    <property type="evidence" value="ECO:0007669"/>
    <property type="project" value="UniProtKB-KW"/>
</dbReference>
<evidence type="ECO:0000256" key="1">
    <source>
        <dbReference type="ARBA" id="ARBA00010062"/>
    </source>
</evidence>
<comment type="caution">
    <text evidence="6">The sequence shown here is derived from an EMBL/GenBank/DDBJ whole genome shotgun (WGS) entry which is preliminary data.</text>
</comment>
<name>A0A6L9MKU9_9HYPH</name>
<dbReference type="PANTHER" id="PTHR30483">
    <property type="entry name" value="LEUCINE-SPECIFIC-BINDING PROTEIN"/>
    <property type="match status" value="1"/>
</dbReference>
<proteinExistence type="inferred from homology"/>
<evidence type="ECO:0000256" key="4">
    <source>
        <dbReference type="SAM" id="SignalP"/>
    </source>
</evidence>
<keyword evidence="7" id="KW-1185">Reference proteome</keyword>
<accession>A0A6L9MKU9</accession>
<feature type="chain" id="PRO_5026892455" evidence="4">
    <location>
        <begin position="30"/>
        <end position="408"/>
    </location>
</feature>
<evidence type="ECO:0000313" key="7">
    <source>
        <dbReference type="Proteomes" id="UP000476332"/>
    </source>
</evidence>
<dbReference type="AlphaFoldDB" id="A0A6L9MKU9"/>
<dbReference type="Proteomes" id="UP000476332">
    <property type="component" value="Unassembled WGS sequence"/>
</dbReference>
<evidence type="ECO:0000313" key="6">
    <source>
        <dbReference type="EMBL" id="NDV88514.1"/>
    </source>
</evidence>
<dbReference type="PANTHER" id="PTHR30483:SF37">
    <property type="entry name" value="ABC TRANSPORTER SUBSTRATE-BINDING PROTEIN"/>
    <property type="match status" value="1"/>
</dbReference>
<comment type="similarity">
    <text evidence="1">Belongs to the leucine-binding protein family.</text>
</comment>
<keyword evidence="2 4" id="KW-0732">Signal</keyword>
<sequence>MTRSKISRLLSAGFLTATMMAAAAPAALAEDVTIGAIGPLTGPAANTGKAHQEGMELAVKEWNEGKGDYVSQNPAQIKLVLEDSNSKPEVGISAAQRLITRDGVKMIIGDTLHSHVTLALMEMAPQYNIPILSAEPVASAIADKVMSDPDRFKLFWKGGYNSDGYGIAVHDFYAWAFEGDIVPPGDKKIAFVVEDTDYGIANAEKIGELFEKDGWTVVATETVPTVTTDFYPQLSKVRDADPDVLVSVFTVVNSGVAFVRQLQEQALETSHLAIYYPTKPEFMDQAADIAEGMYWAALQYAPDLDPEQKAFSDRIEAEYGEPANYSHAHAYCTAVVALRAIDTAGTEPEALAEAIGATDYECLLGRIQFGEDHAIKAGADFVPIPVAQIQDGKNQVIWPENVSSAKPQ</sequence>
<reference evidence="6 7" key="1">
    <citation type="submission" date="2020-01" db="EMBL/GenBank/DDBJ databases">
        <title>Genomes of bacteria type strains.</title>
        <authorList>
            <person name="Chen J."/>
            <person name="Zhu S."/>
            <person name="Chen J."/>
        </authorList>
    </citation>
    <scope>NUCLEOTIDE SEQUENCE [LARGE SCALE GENOMIC DNA]</scope>
    <source>
        <strain evidence="6 7">KCTC 52919</strain>
    </source>
</reference>
<evidence type="ECO:0000259" key="5">
    <source>
        <dbReference type="Pfam" id="PF13458"/>
    </source>
</evidence>
<dbReference type="Pfam" id="PF13458">
    <property type="entry name" value="Peripla_BP_6"/>
    <property type="match status" value="1"/>
</dbReference>
<dbReference type="InterPro" id="IPR028082">
    <property type="entry name" value="Peripla_BP_I"/>
</dbReference>
<evidence type="ECO:0000256" key="3">
    <source>
        <dbReference type="ARBA" id="ARBA00022970"/>
    </source>
</evidence>
<feature type="signal peptide" evidence="4">
    <location>
        <begin position="1"/>
        <end position="29"/>
    </location>
</feature>
<dbReference type="InterPro" id="IPR028081">
    <property type="entry name" value="Leu-bd"/>
</dbReference>
<dbReference type="CDD" id="cd06345">
    <property type="entry name" value="PBP1_ABC_ligand_binding-like"/>
    <property type="match status" value="1"/>
</dbReference>
<keyword evidence="3" id="KW-0029">Amino-acid transport</keyword>
<organism evidence="6 7">
    <name type="scientific">Aurantimonas aggregata</name>
    <dbReference type="NCBI Taxonomy" id="2047720"/>
    <lineage>
        <taxon>Bacteria</taxon>
        <taxon>Pseudomonadati</taxon>
        <taxon>Pseudomonadota</taxon>
        <taxon>Alphaproteobacteria</taxon>
        <taxon>Hyphomicrobiales</taxon>
        <taxon>Aurantimonadaceae</taxon>
        <taxon>Aurantimonas</taxon>
    </lineage>
</organism>
<feature type="domain" description="Leucine-binding protein" evidence="5">
    <location>
        <begin position="32"/>
        <end position="380"/>
    </location>
</feature>
<dbReference type="Gene3D" id="3.40.50.2300">
    <property type="match status" value="2"/>
</dbReference>
<dbReference type="RefSeq" id="WP_163045363.1">
    <property type="nucleotide sequence ID" value="NZ_JAAAMJ010000016.1"/>
</dbReference>
<gene>
    <name evidence="6" type="ORF">GTW51_17575</name>
</gene>
<keyword evidence="3" id="KW-0813">Transport</keyword>
<dbReference type="InterPro" id="IPR051010">
    <property type="entry name" value="BCAA_transport"/>
</dbReference>
<protein>
    <submittedName>
        <fullName evidence="6">ABC transporter substrate-binding protein</fullName>
    </submittedName>
</protein>
<evidence type="ECO:0000256" key="2">
    <source>
        <dbReference type="ARBA" id="ARBA00022729"/>
    </source>
</evidence>